<dbReference type="OrthoDB" id="9805710at2"/>
<dbReference type="CDD" id="cd14503">
    <property type="entry name" value="PTP-bact"/>
    <property type="match status" value="1"/>
</dbReference>
<dbReference type="InterPro" id="IPR005939">
    <property type="entry name" value="BLH_phosphatase-like"/>
</dbReference>
<dbReference type="GO" id="GO:0016787">
    <property type="term" value="F:hydrolase activity"/>
    <property type="evidence" value="ECO:0007669"/>
    <property type="project" value="InterPro"/>
</dbReference>
<dbReference type="STRING" id="1123755.SAMN05444714_0717"/>
<reference evidence="2 3" key="1">
    <citation type="submission" date="2016-10" db="EMBL/GenBank/DDBJ databases">
        <authorList>
            <person name="de Groot N.N."/>
        </authorList>
    </citation>
    <scope>NUCLEOTIDE SEQUENCE [LARGE SCALE GENOMIC DNA]</scope>
    <source>
        <strain evidence="2 3">DSM 29433</strain>
    </source>
</reference>
<dbReference type="RefSeq" id="WP_090204040.1">
    <property type="nucleotide sequence ID" value="NZ_FOZM01000001.1"/>
</dbReference>
<feature type="domain" description="Beta-lactamase hydrolase-like protein phosphatase-like" evidence="1">
    <location>
        <begin position="2"/>
        <end position="110"/>
    </location>
</feature>
<evidence type="ECO:0000259" key="1">
    <source>
        <dbReference type="Pfam" id="PF04273"/>
    </source>
</evidence>
<dbReference type="InterPro" id="IPR029021">
    <property type="entry name" value="Prot-tyrosine_phosphatase-like"/>
</dbReference>
<dbReference type="SUPFAM" id="SSF52821">
    <property type="entry name" value="Rhodanese/Cell cycle control phosphatase"/>
    <property type="match status" value="1"/>
</dbReference>
<dbReference type="InterPro" id="IPR036873">
    <property type="entry name" value="Rhodanese-like_dom_sf"/>
</dbReference>
<dbReference type="NCBIfam" id="TIGR01244">
    <property type="entry name" value="TIGR01244 family sulfur transferase"/>
    <property type="match status" value="1"/>
</dbReference>
<dbReference type="AlphaFoldDB" id="A0A1I6LNL5"/>
<dbReference type="Proteomes" id="UP000198926">
    <property type="component" value="Unassembled WGS sequence"/>
</dbReference>
<dbReference type="Pfam" id="PF04273">
    <property type="entry name" value="BLH_phosphatase"/>
    <property type="match status" value="1"/>
</dbReference>
<organism evidence="2 3">
    <name type="scientific">Yoonia litorea</name>
    <dbReference type="NCBI Taxonomy" id="1123755"/>
    <lineage>
        <taxon>Bacteria</taxon>
        <taxon>Pseudomonadati</taxon>
        <taxon>Pseudomonadota</taxon>
        <taxon>Alphaproteobacteria</taxon>
        <taxon>Rhodobacterales</taxon>
        <taxon>Paracoccaceae</taxon>
        <taxon>Yoonia</taxon>
    </lineage>
</organism>
<evidence type="ECO:0000313" key="2">
    <source>
        <dbReference type="EMBL" id="SFS04842.1"/>
    </source>
</evidence>
<evidence type="ECO:0000313" key="3">
    <source>
        <dbReference type="Proteomes" id="UP000198926"/>
    </source>
</evidence>
<protein>
    <submittedName>
        <fullName evidence="2">TIGR01244 family protein</fullName>
    </submittedName>
</protein>
<keyword evidence="3" id="KW-1185">Reference proteome</keyword>
<gene>
    <name evidence="2" type="ORF">SAMN05444714_0717</name>
</gene>
<accession>A0A1I6LNL5</accession>
<proteinExistence type="predicted"/>
<dbReference type="Gene3D" id="3.90.190.10">
    <property type="entry name" value="Protein tyrosine phosphatase superfamily"/>
    <property type="match status" value="1"/>
</dbReference>
<sequence>MDIRPLSPAYAVSPQISVEDIPAIVEAGYKTIICNRPDAEVPPSHQADAIEAAARDAGLKFVAIPVTHQGLHMGMIDDQKAAMESSDGPVLAYCASGTRSSIVWSFAQAKDMDADEIIAATSAAGYDLGGMRGQLQAIAKA</sequence>
<name>A0A1I6LNL5_9RHOB</name>
<dbReference type="EMBL" id="FOZM01000001">
    <property type="protein sequence ID" value="SFS04842.1"/>
    <property type="molecule type" value="Genomic_DNA"/>
</dbReference>